<accession>A0A2W5QSN3</accession>
<feature type="domain" description="AB hydrolase-1" evidence="1">
    <location>
        <begin position="68"/>
        <end position="254"/>
    </location>
</feature>
<comment type="caution">
    <text evidence="2">The sequence shown here is derived from an EMBL/GenBank/DDBJ whole genome shotgun (WGS) entry which is preliminary data.</text>
</comment>
<keyword evidence="2" id="KW-0378">Hydrolase</keyword>
<dbReference type="PANTHER" id="PTHR43798">
    <property type="entry name" value="MONOACYLGLYCEROL LIPASE"/>
    <property type="match status" value="1"/>
</dbReference>
<reference evidence="2 3" key="1">
    <citation type="submission" date="2017-08" db="EMBL/GenBank/DDBJ databases">
        <title>Infants hospitalized years apart are colonized by the same room-sourced microbial strains.</title>
        <authorList>
            <person name="Brooks B."/>
            <person name="Olm M.R."/>
            <person name="Firek B.A."/>
            <person name="Baker R."/>
            <person name="Thomas B.C."/>
            <person name="Morowitz M.J."/>
            <person name="Banfield J.F."/>
        </authorList>
    </citation>
    <scope>NUCLEOTIDE SEQUENCE [LARGE SCALE GENOMIC DNA]</scope>
    <source>
        <strain evidence="2">S2_005_002_R2_33</strain>
    </source>
</reference>
<dbReference type="Gene3D" id="3.40.50.1820">
    <property type="entry name" value="alpha/beta hydrolase"/>
    <property type="match status" value="1"/>
</dbReference>
<organism evidence="2 3">
    <name type="scientific">Novosphingobium pentaromativorans</name>
    <dbReference type="NCBI Taxonomy" id="205844"/>
    <lineage>
        <taxon>Bacteria</taxon>
        <taxon>Pseudomonadati</taxon>
        <taxon>Pseudomonadota</taxon>
        <taxon>Alphaproteobacteria</taxon>
        <taxon>Sphingomonadales</taxon>
        <taxon>Sphingomonadaceae</taxon>
        <taxon>Novosphingobium</taxon>
    </lineage>
</organism>
<name>A0A2W5QSN3_9SPHN</name>
<dbReference type="InterPro" id="IPR050266">
    <property type="entry name" value="AB_hydrolase_sf"/>
</dbReference>
<evidence type="ECO:0000313" key="2">
    <source>
        <dbReference type="EMBL" id="PZQ54410.1"/>
    </source>
</evidence>
<sequence length="267" mass="28942">MASLAIDTAEFTAETLGSRPAPAEWNRKGVNAAPALEPVVFLPGLLCDQSLWRQQVHALSDVAAPMIADLTLDDTIGAMAERTLAAAPRRFSLAGLSMGGYVALEIMRRAPERVSRLALINSSARSDTPERSRQRQAGIESLRRGKFVGITHRLLGELVHADNTVGPVADEMRGMASRVGGDAFIRQQHAIMTRPDSLDSLHAIRVPTMVVVGDGDRITPPDHAREIHERIDGSSFHTIGACGHMAALEHPEQVNFLLRGWLQRSAA</sequence>
<dbReference type="Proteomes" id="UP000249082">
    <property type="component" value="Unassembled WGS sequence"/>
</dbReference>
<dbReference type="InterPro" id="IPR000073">
    <property type="entry name" value="AB_hydrolase_1"/>
</dbReference>
<evidence type="ECO:0000313" key="3">
    <source>
        <dbReference type="Proteomes" id="UP000249082"/>
    </source>
</evidence>
<protein>
    <submittedName>
        <fullName evidence="2">Alpha/beta hydrolase</fullName>
    </submittedName>
</protein>
<dbReference type="PANTHER" id="PTHR43798:SF29">
    <property type="entry name" value="AB HYDROLASE-1 DOMAIN-CONTAINING PROTEIN"/>
    <property type="match status" value="1"/>
</dbReference>
<dbReference type="Pfam" id="PF12697">
    <property type="entry name" value="Abhydrolase_6"/>
    <property type="match status" value="1"/>
</dbReference>
<dbReference type="InterPro" id="IPR029058">
    <property type="entry name" value="AB_hydrolase_fold"/>
</dbReference>
<dbReference type="PRINTS" id="PR00111">
    <property type="entry name" value="ABHYDROLASE"/>
</dbReference>
<dbReference type="SUPFAM" id="SSF53474">
    <property type="entry name" value="alpha/beta-Hydrolases"/>
    <property type="match status" value="1"/>
</dbReference>
<evidence type="ECO:0000259" key="1">
    <source>
        <dbReference type="Pfam" id="PF12697"/>
    </source>
</evidence>
<proteinExistence type="predicted"/>
<gene>
    <name evidence="2" type="ORF">DI555_12850</name>
</gene>
<dbReference type="EMBL" id="QFPX01000009">
    <property type="protein sequence ID" value="PZQ54410.1"/>
    <property type="molecule type" value="Genomic_DNA"/>
</dbReference>
<dbReference type="GO" id="GO:0016787">
    <property type="term" value="F:hydrolase activity"/>
    <property type="evidence" value="ECO:0007669"/>
    <property type="project" value="UniProtKB-KW"/>
</dbReference>
<dbReference type="AlphaFoldDB" id="A0A2W5QSN3"/>